<proteinExistence type="predicted"/>
<protein>
    <submittedName>
        <fullName evidence="2">Uncharacterized protein</fullName>
    </submittedName>
</protein>
<evidence type="ECO:0000256" key="1">
    <source>
        <dbReference type="SAM" id="MobiDB-lite"/>
    </source>
</evidence>
<comment type="caution">
    <text evidence="2">The sequence shown here is derived from an EMBL/GenBank/DDBJ whole genome shotgun (WGS) entry which is preliminary data.</text>
</comment>
<dbReference type="Proteomes" id="UP000189681">
    <property type="component" value="Unassembled WGS sequence"/>
</dbReference>
<reference evidence="2 3" key="1">
    <citation type="journal article" date="2017" name="Water Res.">
        <title>Discovery and metagenomic analysis of an anammox bacterial enrichment related to Candidatus "Brocadia caroliniensis" in a full-scale glycerol-fed nitritation-denitritation separate centrate treatment process.</title>
        <authorList>
            <person name="Park H."/>
            <person name="Brotto A.C."/>
            <person name="van Loosdrecht M.C."/>
            <person name="Chandran K."/>
        </authorList>
    </citation>
    <scope>NUCLEOTIDE SEQUENCE [LARGE SCALE GENOMIC DNA]</scope>
    <source>
        <strain evidence="2">26THWARD</strain>
    </source>
</reference>
<accession>A0A1V4ANE7</accession>
<evidence type="ECO:0000313" key="3">
    <source>
        <dbReference type="Proteomes" id="UP000189681"/>
    </source>
</evidence>
<name>A0A1V4ANE7_9BACT</name>
<dbReference type="AlphaFoldDB" id="A0A1V4ANE7"/>
<sequence length="62" mass="6937">MFRFGENLSDSSLLLDEQGQHLMATNEPRALGHGDISKDSKACGLSRKTINKESKRFAIETR</sequence>
<evidence type="ECO:0000313" key="2">
    <source>
        <dbReference type="EMBL" id="OOP54786.1"/>
    </source>
</evidence>
<feature type="region of interest" description="Disordered" evidence="1">
    <location>
        <begin position="19"/>
        <end position="38"/>
    </location>
</feature>
<dbReference type="EMBL" id="AYTS01000209">
    <property type="protein sequence ID" value="OOP54786.1"/>
    <property type="molecule type" value="Genomic_DNA"/>
</dbReference>
<organism evidence="2 3">
    <name type="scientific">Candidatus Brocadia carolinensis</name>
    <dbReference type="NCBI Taxonomy" id="1004156"/>
    <lineage>
        <taxon>Bacteria</taxon>
        <taxon>Pseudomonadati</taxon>
        <taxon>Planctomycetota</taxon>
        <taxon>Candidatus Brocadiia</taxon>
        <taxon>Candidatus Brocadiales</taxon>
        <taxon>Candidatus Brocadiaceae</taxon>
        <taxon>Candidatus Brocadia</taxon>
    </lineage>
</organism>
<gene>
    <name evidence="2" type="ORF">AYP45_18110</name>
</gene>